<keyword evidence="4" id="KW-1185">Reference proteome</keyword>
<dbReference type="InterPro" id="IPR002878">
    <property type="entry name" value="ChsH2_C"/>
</dbReference>
<dbReference type="PANTHER" id="PTHR34075:SF5">
    <property type="entry name" value="BLR3430 PROTEIN"/>
    <property type="match status" value="1"/>
</dbReference>
<protein>
    <recommendedName>
        <fullName evidence="5">Transcriptional regulator</fullName>
    </recommendedName>
</protein>
<dbReference type="Proteomes" id="UP000030787">
    <property type="component" value="Chromosome"/>
</dbReference>
<sequence length="134" mass="14949">MSSVARAWREFPGKYNLEGTKCGNCNTVFFPRRDFCPKCRREGLGKMQKYKVQREGEVFSFSVIYDAPSCNSGSKPYAVAMVRTKDGVLVSGQLVDVELDKIAIGMPVRAVLRKLEEDGVAGIIRYGFKFVPAI</sequence>
<evidence type="ECO:0000313" key="3">
    <source>
        <dbReference type="EMBL" id="AIZ56185.1"/>
    </source>
</evidence>
<dbReference type="Pfam" id="PF12172">
    <property type="entry name" value="zf-ChsH2"/>
    <property type="match status" value="1"/>
</dbReference>
<organism evidence="3 4">
    <name type="scientific">Candidatus Methanoplasma termitum</name>
    <dbReference type="NCBI Taxonomy" id="1577791"/>
    <lineage>
        <taxon>Archaea</taxon>
        <taxon>Methanobacteriati</taxon>
        <taxon>Thermoplasmatota</taxon>
        <taxon>Thermoplasmata</taxon>
        <taxon>Methanomassiliicoccales</taxon>
        <taxon>Methanomassiliicoccaceae</taxon>
        <taxon>Candidatus Methanoplasma</taxon>
    </lineage>
</organism>
<dbReference type="PANTHER" id="PTHR34075">
    <property type="entry name" value="BLR3430 PROTEIN"/>
    <property type="match status" value="1"/>
</dbReference>
<dbReference type="Gene3D" id="6.10.30.10">
    <property type="match status" value="1"/>
</dbReference>
<dbReference type="OrthoDB" id="9573at2157"/>
<name>A0A0A7LAL0_9ARCH</name>
<gene>
    <name evidence="3" type="ORF">Mpt1_c02850</name>
</gene>
<dbReference type="GeneID" id="24817956"/>
<evidence type="ECO:0000259" key="1">
    <source>
        <dbReference type="Pfam" id="PF01796"/>
    </source>
</evidence>
<dbReference type="Pfam" id="PF01796">
    <property type="entry name" value="OB_ChsH2_C"/>
    <property type="match status" value="1"/>
</dbReference>
<feature type="domain" description="ChsH2 C-terminal OB-fold" evidence="1">
    <location>
        <begin position="52"/>
        <end position="113"/>
    </location>
</feature>
<evidence type="ECO:0000313" key="4">
    <source>
        <dbReference type="Proteomes" id="UP000030787"/>
    </source>
</evidence>
<dbReference type="InterPro" id="IPR012340">
    <property type="entry name" value="NA-bd_OB-fold"/>
</dbReference>
<dbReference type="InterPro" id="IPR022002">
    <property type="entry name" value="ChsH2_Znr"/>
</dbReference>
<feature type="domain" description="ChsH2 rubredoxin-like zinc ribbon" evidence="2">
    <location>
        <begin position="15"/>
        <end position="44"/>
    </location>
</feature>
<proteinExistence type="predicted"/>
<evidence type="ECO:0008006" key="5">
    <source>
        <dbReference type="Google" id="ProtNLM"/>
    </source>
</evidence>
<dbReference type="EMBL" id="CP010070">
    <property type="protein sequence ID" value="AIZ56185.1"/>
    <property type="molecule type" value="Genomic_DNA"/>
</dbReference>
<dbReference type="STRING" id="1577791.Mpt1_c02850"/>
<reference evidence="3 4" key="1">
    <citation type="journal article" date="2014" name="Appl. Environ. Microbiol.">
        <title>Comparative Genome Analysis of 'Candidatus Methanoplasma termitum' Indicates a New Mode of Energy Metabolism in the Seventh Order of Methanogens.</title>
        <authorList>
            <person name="Lang K."/>
            <person name="Schuldes J."/>
            <person name="Klingl A."/>
            <person name="Poehlein A."/>
            <person name="Daniel R."/>
            <person name="Brune A."/>
        </authorList>
    </citation>
    <scope>NUCLEOTIDE SEQUENCE [LARGE SCALE GENOMIC DNA]</scope>
    <source>
        <strain evidence="4">Mpt1</strain>
    </source>
</reference>
<accession>A0A0A7LAL0</accession>
<dbReference type="HOGENOM" id="CLU_119412_2_2_2"/>
<dbReference type="SUPFAM" id="SSF50249">
    <property type="entry name" value="Nucleic acid-binding proteins"/>
    <property type="match status" value="1"/>
</dbReference>
<dbReference type="RefSeq" id="WP_048111529.1">
    <property type="nucleotide sequence ID" value="NZ_CP010070.1"/>
</dbReference>
<dbReference type="InterPro" id="IPR052513">
    <property type="entry name" value="Thioester_dehydratase-like"/>
</dbReference>
<evidence type="ECO:0000259" key="2">
    <source>
        <dbReference type="Pfam" id="PF12172"/>
    </source>
</evidence>
<dbReference type="AlphaFoldDB" id="A0A0A7LAL0"/>
<dbReference type="KEGG" id="mear:Mpt1_c02850"/>